<dbReference type="InterPro" id="IPR058240">
    <property type="entry name" value="rSAM_sf"/>
</dbReference>
<comment type="function">
    <text evidence="9">Catalyzes the radical-mediated insertion of two sulfur atoms into the C-6 and C-8 positions of the octanoyl moiety bound to the lipoyl domains of lipoate-dependent enzymes, thereby converting the octanoylated domains into lipoylated derivatives.</text>
</comment>
<dbReference type="GO" id="GO:0016992">
    <property type="term" value="F:lipoate synthase activity"/>
    <property type="evidence" value="ECO:0007669"/>
    <property type="project" value="UniProtKB-UniRule"/>
</dbReference>
<dbReference type="CDD" id="cd01335">
    <property type="entry name" value="Radical_SAM"/>
    <property type="match status" value="1"/>
</dbReference>
<dbReference type="FunFam" id="3.20.20.70:FF:000040">
    <property type="entry name" value="Lipoyl synthase"/>
    <property type="match status" value="1"/>
</dbReference>
<dbReference type="AlphaFoldDB" id="A0A143WR52"/>
<protein>
    <recommendedName>
        <fullName evidence="9">Lipoyl synthase</fullName>
        <ecNumber evidence="9">2.8.1.8</ecNumber>
    </recommendedName>
    <alternativeName>
        <fullName evidence="9">Lip-syn</fullName>
        <shortName evidence="9">LS</shortName>
    </alternativeName>
    <alternativeName>
        <fullName evidence="9">Lipoate synthase</fullName>
    </alternativeName>
    <alternativeName>
        <fullName evidence="9">Lipoic acid synthase</fullName>
    </alternativeName>
    <alternativeName>
        <fullName evidence="9">Sulfur insertion protein LipA</fullName>
    </alternativeName>
</protein>
<dbReference type="RefSeq" id="WP_082797671.1">
    <property type="nucleotide sequence ID" value="NZ_LN999831.1"/>
</dbReference>
<feature type="domain" description="Radical SAM core" evidence="11">
    <location>
        <begin position="80"/>
        <end position="297"/>
    </location>
</feature>
<reference evidence="13" key="1">
    <citation type="submission" date="2016-01" db="EMBL/GenBank/DDBJ databases">
        <authorList>
            <person name="Husnik F."/>
        </authorList>
    </citation>
    <scope>NUCLEOTIDE SEQUENCE [LARGE SCALE GENOMIC DNA]</scope>
</reference>
<evidence type="ECO:0000313" key="13">
    <source>
        <dbReference type="Proteomes" id="UP000095697"/>
    </source>
</evidence>
<dbReference type="Pfam" id="PF16881">
    <property type="entry name" value="LIAS_N"/>
    <property type="match status" value="1"/>
</dbReference>
<dbReference type="InterPro" id="IPR031691">
    <property type="entry name" value="LIAS_N"/>
</dbReference>
<evidence type="ECO:0000256" key="5">
    <source>
        <dbReference type="ARBA" id="ARBA00022723"/>
    </source>
</evidence>
<dbReference type="InterPro" id="IPR006638">
    <property type="entry name" value="Elp3/MiaA/NifB-like_rSAM"/>
</dbReference>
<dbReference type="EC" id="2.8.1.8" evidence="9"/>
<comment type="subcellular location">
    <subcellularLocation>
        <location evidence="9">Cytoplasm</location>
    </subcellularLocation>
</comment>
<accession>A0A143WR52</accession>
<feature type="binding site" evidence="9">
    <location>
        <position position="94"/>
    </location>
    <ligand>
        <name>[4Fe-4S] cluster</name>
        <dbReference type="ChEBI" id="CHEBI:49883"/>
        <label>2</label>
        <note>4Fe-4S-S-AdoMet</note>
    </ligand>
</feature>
<dbReference type="GO" id="GO:0046872">
    <property type="term" value="F:metal ion binding"/>
    <property type="evidence" value="ECO:0007669"/>
    <property type="project" value="UniProtKB-KW"/>
</dbReference>
<dbReference type="PIRSF" id="PIRSF005963">
    <property type="entry name" value="Lipoyl_synth"/>
    <property type="match status" value="1"/>
</dbReference>
<proteinExistence type="inferred from homology"/>
<keyword evidence="4 9" id="KW-0949">S-adenosyl-L-methionine</keyword>
<keyword evidence="6 9" id="KW-0408">Iron</keyword>
<dbReference type="EMBL" id="LN999831">
    <property type="protein sequence ID" value="CUX96091.1"/>
    <property type="molecule type" value="Genomic_DNA"/>
</dbReference>
<dbReference type="GO" id="GO:0051539">
    <property type="term" value="F:4 iron, 4 sulfur cluster binding"/>
    <property type="evidence" value="ECO:0007669"/>
    <property type="project" value="UniProtKB-UniRule"/>
</dbReference>
<dbReference type="Pfam" id="PF04055">
    <property type="entry name" value="Radical_SAM"/>
    <property type="match status" value="1"/>
</dbReference>
<dbReference type="NCBIfam" id="TIGR00510">
    <property type="entry name" value="lipA"/>
    <property type="match status" value="1"/>
</dbReference>
<dbReference type="PATRIC" id="fig|1778264.3.peg.287"/>
<dbReference type="NCBIfam" id="NF009544">
    <property type="entry name" value="PRK12928.1"/>
    <property type="match status" value="1"/>
</dbReference>
<dbReference type="SFLD" id="SFLDF00271">
    <property type="entry name" value="lipoyl_synthase"/>
    <property type="match status" value="1"/>
</dbReference>
<dbReference type="GO" id="GO:0009249">
    <property type="term" value="P:protein lipoylation"/>
    <property type="evidence" value="ECO:0007669"/>
    <property type="project" value="UniProtKB-UniRule"/>
</dbReference>
<evidence type="ECO:0000256" key="8">
    <source>
        <dbReference type="ARBA" id="ARBA00047326"/>
    </source>
</evidence>
<dbReference type="GO" id="GO:0005737">
    <property type="term" value="C:cytoplasm"/>
    <property type="evidence" value="ECO:0007669"/>
    <property type="project" value="UniProtKB-SubCell"/>
</dbReference>
<comment type="cofactor">
    <cofactor evidence="9">
        <name>[4Fe-4S] cluster</name>
        <dbReference type="ChEBI" id="CHEBI:49883"/>
    </cofactor>
    <text evidence="9">Binds 2 [4Fe-4S] clusters per subunit. One cluster is coordinated with 3 cysteines and an exchangeable S-adenosyl-L-methionine.</text>
</comment>
<dbReference type="SUPFAM" id="SSF102114">
    <property type="entry name" value="Radical SAM enzymes"/>
    <property type="match status" value="1"/>
</dbReference>
<evidence type="ECO:0000256" key="10">
    <source>
        <dbReference type="SAM" id="MobiDB-lite"/>
    </source>
</evidence>
<evidence type="ECO:0000256" key="1">
    <source>
        <dbReference type="ARBA" id="ARBA00022485"/>
    </source>
</evidence>
<dbReference type="KEGG" id="cmik:PMARG_ME00326"/>
<dbReference type="SMART" id="SM00729">
    <property type="entry name" value="Elp3"/>
    <property type="match status" value="1"/>
</dbReference>
<dbReference type="InterPro" id="IPR007197">
    <property type="entry name" value="rSAM"/>
</dbReference>
<comment type="similarity">
    <text evidence="9">Belongs to the radical SAM superfamily. Lipoyl synthase family.</text>
</comment>
<evidence type="ECO:0000259" key="11">
    <source>
        <dbReference type="PROSITE" id="PS51918"/>
    </source>
</evidence>
<feature type="region of interest" description="Disordered" evidence="10">
    <location>
        <begin position="1"/>
        <end position="30"/>
    </location>
</feature>
<dbReference type="SFLD" id="SFLDG01058">
    <property type="entry name" value="lipoyl_synthase_like"/>
    <property type="match status" value="1"/>
</dbReference>
<feature type="compositionally biased region" description="Basic and acidic residues" evidence="10">
    <location>
        <begin position="10"/>
        <end position="30"/>
    </location>
</feature>
<keyword evidence="13" id="KW-1185">Reference proteome</keyword>
<feature type="binding site" evidence="9">
    <location>
        <position position="68"/>
    </location>
    <ligand>
        <name>[4Fe-4S] cluster</name>
        <dbReference type="ChEBI" id="CHEBI:49883"/>
        <label>1</label>
    </ligand>
</feature>
<keyword evidence="5 9" id="KW-0479">Metal-binding</keyword>
<comment type="pathway">
    <text evidence="9">Protein modification; protein lipoylation via endogenous pathway; protein N(6)-(lipoyl)lysine from octanoyl-[acyl-carrier-protein]: step 2/2.</text>
</comment>
<feature type="binding site" evidence="9">
    <location>
        <position position="308"/>
    </location>
    <ligand>
        <name>[4Fe-4S] cluster</name>
        <dbReference type="ChEBI" id="CHEBI:49883"/>
        <label>1</label>
    </ligand>
</feature>
<dbReference type="NCBIfam" id="NF004019">
    <property type="entry name" value="PRK05481.1"/>
    <property type="match status" value="1"/>
</dbReference>
<dbReference type="Proteomes" id="UP000095697">
    <property type="component" value="Chromosome I"/>
</dbReference>
<evidence type="ECO:0000313" key="12">
    <source>
        <dbReference type="EMBL" id="CUX96091.1"/>
    </source>
</evidence>
<dbReference type="PROSITE" id="PS51918">
    <property type="entry name" value="RADICAL_SAM"/>
    <property type="match status" value="1"/>
</dbReference>
<evidence type="ECO:0000256" key="3">
    <source>
        <dbReference type="ARBA" id="ARBA00022679"/>
    </source>
</evidence>
<comment type="catalytic activity">
    <reaction evidence="8 9">
        <text>[[Fe-S] cluster scaffold protein carrying a second [4Fe-4S](2+) cluster] + N(6)-octanoyl-L-lysyl-[protein] + 2 oxidized [2Fe-2S]-[ferredoxin] + 2 S-adenosyl-L-methionine + 4 H(+) = [[Fe-S] cluster scaffold protein] + N(6)-[(R)-dihydrolipoyl]-L-lysyl-[protein] + 4 Fe(3+) + 2 hydrogen sulfide + 2 5'-deoxyadenosine + 2 L-methionine + 2 reduced [2Fe-2S]-[ferredoxin]</text>
        <dbReference type="Rhea" id="RHEA:16585"/>
        <dbReference type="Rhea" id="RHEA-COMP:9928"/>
        <dbReference type="Rhea" id="RHEA-COMP:10000"/>
        <dbReference type="Rhea" id="RHEA-COMP:10001"/>
        <dbReference type="Rhea" id="RHEA-COMP:10475"/>
        <dbReference type="Rhea" id="RHEA-COMP:14568"/>
        <dbReference type="Rhea" id="RHEA-COMP:14569"/>
        <dbReference type="ChEBI" id="CHEBI:15378"/>
        <dbReference type="ChEBI" id="CHEBI:17319"/>
        <dbReference type="ChEBI" id="CHEBI:29034"/>
        <dbReference type="ChEBI" id="CHEBI:29919"/>
        <dbReference type="ChEBI" id="CHEBI:33722"/>
        <dbReference type="ChEBI" id="CHEBI:33737"/>
        <dbReference type="ChEBI" id="CHEBI:33738"/>
        <dbReference type="ChEBI" id="CHEBI:57844"/>
        <dbReference type="ChEBI" id="CHEBI:59789"/>
        <dbReference type="ChEBI" id="CHEBI:78809"/>
        <dbReference type="ChEBI" id="CHEBI:83100"/>
        <dbReference type="EC" id="2.8.1.8"/>
    </reaction>
</comment>
<feature type="binding site" evidence="9">
    <location>
        <position position="73"/>
    </location>
    <ligand>
        <name>[4Fe-4S] cluster</name>
        <dbReference type="ChEBI" id="CHEBI:49883"/>
        <label>1</label>
    </ligand>
</feature>
<organism evidence="12 13">
    <name type="scientific">Candidatus Mikella endobia</name>
    <dbReference type="NCBI Taxonomy" id="1778264"/>
    <lineage>
        <taxon>Bacteria</taxon>
        <taxon>Pseudomonadati</taxon>
        <taxon>Pseudomonadota</taxon>
        <taxon>Gammaproteobacteria</taxon>
        <taxon>Enterobacterales</taxon>
        <taxon>Enterobacteriaceae</taxon>
        <taxon>Candidatus Mikella</taxon>
    </lineage>
</organism>
<feature type="binding site" evidence="9">
    <location>
        <position position="79"/>
    </location>
    <ligand>
        <name>[4Fe-4S] cluster</name>
        <dbReference type="ChEBI" id="CHEBI:49883"/>
        <label>1</label>
    </ligand>
</feature>
<dbReference type="InterPro" id="IPR013785">
    <property type="entry name" value="Aldolase_TIM"/>
</dbReference>
<sequence length="321" mass="36468">MRKSIKIKFNSKDDDTKSKESSTEKNKSLENKKILRKPSWMKIKIPVDLTRIQGIKAIMRKNNLHSVCEEASCPNLAECFNSGTATFMILGTICTRNCPFCDVTHGRPAPYNSHEPEKLAQTIADMNLHYVVITSVNRDDLRDGGAQHFADCISAIRAKNPSIHIEALVPDFRRCMELALDIIHDTPPNIFNHNLENVPRLYRYVRPGADYQRSLKLLERFKAVHPHLPTKSGLMLGLGETKTEILDTMYDLRRNGVTMLTIGQYLQPSINHLSVKRYVSPKEFDEIKQKAFAMGFTHASCGPLVRSSYHANLQYQGIEVK</sequence>
<dbReference type="UniPathway" id="UPA00538">
    <property type="reaction ID" value="UER00593"/>
</dbReference>
<feature type="binding site" evidence="9">
    <location>
        <position position="98"/>
    </location>
    <ligand>
        <name>[4Fe-4S] cluster</name>
        <dbReference type="ChEBI" id="CHEBI:49883"/>
        <label>2</label>
        <note>4Fe-4S-S-AdoMet</note>
    </ligand>
</feature>
<evidence type="ECO:0000256" key="7">
    <source>
        <dbReference type="ARBA" id="ARBA00023014"/>
    </source>
</evidence>
<dbReference type="STRING" id="1778264.PMARG_ME00326"/>
<keyword evidence="7 9" id="KW-0411">Iron-sulfur</keyword>
<evidence type="ECO:0000256" key="6">
    <source>
        <dbReference type="ARBA" id="ARBA00023004"/>
    </source>
</evidence>
<keyword evidence="3 9" id="KW-0808">Transferase</keyword>
<gene>
    <name evidence="9 12" type="primary">lipA</name>
    <name evidence="12" type="ORF">PMARG_ME00326</name>
</gene>
<dbReference type="Gene3D" id="3.20.20.70">
    <property type="entry name" value="Aldolase class I"/>
    <property type="match status" value="1"/>
</dbReference>
<name>A0A143WR52_9ENTR</name>
<evidence type="ECO:0000256" key="2">
    <source>
        <dbReference type="ARBA" id="ARBA00022490"/>
    </source>
</evidence>
<keyword evidence="2 9" id="KW-0963">Cytoplasm</keyword>
<keyword evidence="1 9" id="KW-0004">4Fe-4S</keyword>
<dbReference type="PANTHER" id="PTHR10949:SF0">
    <property type="entry name" value="LIPOYL SYNTHASE, MITOCHONDRIAL"/>
    <property type="match status" value="1"/>
</dbReference>
<dbReference type="PANTHER" id="PTHR10949">
    <property type="entry name" value="LIPOYL SYNTHASE"/>
    <property type="match status" value="1"/>
</dbReference>
<evidence type="ECO:0000256" key="4">
    <source>
        <dbReference type="ARBA" id="ARBA00022691"/>
    </source>
</evidence>
<dbReference type="HAMAP" id="MF_00206">
    <property type="entry name" value="Lipoyl_synth"/>
    <property type="match status" value="1"/>
</dbReference>
<dbReference type="OrthoDB" id="9787898at2"/>
<dbReference type="SFLD" id="SFLDS00029">
    <property type="entry name" value="Radical_SAM"/>
    <property type="match status" value="1"/>
</dbReference>
<feature type="binding site" evidence="9">
    <location>
        <position position="101"/>
    </location>
    <ligand>
        <name>[4Fe-4S] cluster</name>
        <dbReference type="ChEBI" id="CHEBI:49883"/>
        <label>2</label>
        <note>4Fe-4S-S-AdoMet</note>
    </ligand>
</feature>
<dbReference type="InterPro" id="IPR003698">
    <property type="entry name" value="Lipoyl_synth"/>
</dbReference>
<evidence type="ECO:0000256" key="9">
    <source>
        <dbReference type="HAMAP-Rule" id="MF_00206"/>
    </source>
</evidence>